<dbReference type="InterPro" id="IPR009459">
    <property type="entry name" value="MucBP_dom"/>
</dbReference>
<dbReference type="Pfam" id="PF06458">
    <property type="entry name" value="MucBP"/>
    <property type="match status" value="2"/>
</dbReference>
<protein>
    <submittedName>
        <fullName evidence="5">DUF5776 domain-containing protein</fullName>
    </submittedName>
</protein>
<organism evidence="5 6">
    <name type="scientific">Lentilactobacillus raoultii</name>
    <dbReference type="NCBI Taxonomy" id="1987503"/>
    <lineage>
        <taxon>Bacteria</taxon>
        <taxon>Bacillati</taxon>
        <taxon>Bacillota</taxon>
        <taxon>Bacilli</taxon>
        <taxon>Lactobacillales</taxon>
        <taxon>Lactobacillaceae</taxon>
        <taxon>Lentilactobacillus</taxon>
    </lineage>
</organism>
<feature type="domain" description="MucBP" evidence="3">
    <location>
        <begin position="393"/>
        <end position="473"/>
    </location>
</feature>
<feature type="compositionally biased region" description="Low complexity" evidence="2">
    <location>
        <begin position="658"/>
        <end position="689"/>
    </location>
</feature>
<sequence>MNLNRQVRQQLGRSGIIRQIPMIFLLFFSALLLALSLAGAVRAADNPNLVPRKNEFNISKINKLQYTYRHSSLSEVQGAKAWRGADYAKAIQADAKGVDSATGQYYLDEWMPDYGFQYFLYEAEFKDKFKDIGAFRANFTKNDLKDLTSLTTDQAKQQAADGGATIYYSALMSMQTLEGLQYATKLQEINLTPNLNVSEKVSGNASRNGNLWDISALKNLNELTDVTIQFFSLNDISALANKPKLKSVYLPFNQIADISPLATNKGNPGLDLKSGFRYQHILLAPITLRTGTQAYISPSFIIKDLQSQNLPVAPYNSETEKDSYPALYPSTSDSQNVDPITLKWTNFLPDPSDRYGSLSSHWKDPNSTFEGWILLPYQLKDDIGNVNVSFQLLREDGNQLQLSPAIVLSGNVGSSYNIGDNADTSYTLTRLIGQQNYQPLMVLDGTGQYKDYLEKNGKANQVDQNGTYTEVSQNRTVLFTKGTSKINVQYGALDAKDTNRFVPFNESGSQAPITVEKEGTIGTALLIDDLKRDFPHYNYVGLGIIQNGKVIKLTDSTVLFGDEPKQVVFLYEKVAEVSIEIDYLDSNGRPLVNVSKTALSGEPDSKPTADQLKQLQKPVDGYTFDHYQDAKGQKITDPTALTFSAFNGRLTLVYQKKSVTPTPSGPSTPATPSTVTPSSSSTNQPSEPSVKPDSQSSAVPKDDVTQPGTIAKKGAAVYALKKVYLYKTKTFKQHQRIAGYVKKPRINRPMFVVTDYAYSKNGVLRYVVRDVNHHSQTAGKKGYLTANWQYVRPVYYQKLHKQITVINPRGVNVYQRKNLTGKVKNLRQGTRLTVTGLVKHHLTTRYVLSNGHYITGNRKLVIAGRFDQPQRIKVKKTIYRYKDVNFNHRLGKVKAGTVLTVKKWLYTHPNSMTTFGVKRYQVQGGFVTAKPQFVKVIK</sequence>
<dbReference type="InterPro" id="IPR032675">
    <property type="entry name" value="LRR_dom_sf"/>
</dbReference>
<keyword evidence="6" id="KW-1185">Reference proteome</keyword>
<evidence type="ECO:0000313" key="5">
    <source>
        <dbReference type="EMBL" id="MFD1125550.1"/>
    </source>
</evidence>
<dbReference type="SUPFAM" id="SSF52058">
    <property type="entry name" value="L domain-like"/>
    <property type="match status" value="1"/>
</dbReference>
<dbReference type="InterPro" id="IPR001611">
    <property type="entry name" value="Leu-rich_rpt"/>
</dbReference>
<feature type="domain" description="DUF5776" evidence="4">
    <location>
        <begin position="868"/>
        <end position="934"/>
    </location>
</feature>
<comment type="caution">
    <text evidence="5">The sequence shown here is derived from an EMBL/GenBank/DDBJ whole genome shotgun (WGS) entry which is preliminary data.</text>
</comment>
<evidence type="ECO:0000313" key="6">
    <source>
        <dbReference type="Proteomes" id="UP001597156"/>
    </source>
</evidence>
<dbReference type="Gene3D" id="3.10.20.320">
    <property type="entry name" value="Putative peptidoglycan bound protein (lpxtg motif)"/>
    <property type="match status" value="1"/>
</dbReference>
<feature type="domain" description="MucBP" evidence="3">
    <location>
        <begin position="579"/>
        <end position="655"/>
    </location>
</feature>
<evidence type="ECO:0000256" key="1">
    <source>
        <dbReference type="ARBA" id="ARBA00022737"/>
    </source>
</evidence>
<dbReference type="PROSITE" id="PS51450">
    <property type="entry name" value="LRR"/>
    <property type="match status" value="1"/>
</dbReference>
<dbReference type="InterPro" id="IPR044081">
    <property type="entry name" value="DUF5776"/>
</dbReference>
<evidence type="ECO:0000259" key="4">
    <source>
        <dbReference type="Pfam" id="PF19087"/>
    </source>
</evidence>
<proteinExistence type="predicted"/>
<evidence type="ECO:0000259" key="3">
    <source>
        <dbReference type="Pfam" id="PF06458"/>
    </source>
</evidence>
<accession>A0ABW3PUA2</accession>
<name>A0ABW3PUA2_9LACO</name>
<keyword evidence="1" id="KW-0677">Repeat</keyword>
<dbReference type="Pfam" id="PF19087">
    <property type="entry name" value="DUF5776"/>
    <property type="match status" value="2"/>
</dbReference>
<dbReference type="Gene3D" id="3.80.10.10">
    <property type="entry name" value="Ribonuclease Inhibitor"/>
    <property type="match status" value="1"/>
</dbReference>
<dbReference type="EMBL" id="JBHTLH010000033">
    <property type="protein sequence ID" value="MFD1125550.1"/>
    <property type="molecule type" value="Genomic_DNA"/>
</dbReference>
<feature type="domain" description="DUF5776" evidence="4">
    <location>
        <begin position="795"/>
        <end position="861"/>
    </location>
</feature>
<dbReference type="RefSeq" id="WP_225419054.1">
    <property type="nucleotide sequence ID" value="NZ_JBHTLH010000033.1"/>
</dbReference>
<feature type="region of interest" description="Disordered" evidence="2">
    <location>
        <begin position="658"/>
        <end position="707"/>
    </location>
</feature>
<dbReference type="Proteomes" id="UP001597156">
    <property type="component" value="Unassembled WGS sequence"/>
</dbReference>
<evidence type="ECO:0000256" key="2">
    <source>
        <dbReference type="SAM" id="MobiDB-lite"/>
    </source>
</evidence>
<gene>
    <name evidence="5" type="ORF">ACFQ22_09330</name>
</gene>
<reference evidence="6" key="1">
    <citation type="journal article" date="2019" name="Int. J. Syst. Evol. Microbiol.">
        <title>The Global Catalogue of Microorganisms (GCM) 10K type strain sequencing project: providing services to taxonomists for standard genome sequencing and annotation.</title>
        <authorList>
            <consortium name="The Broad Institute Genomics Platform"/>
            <consortium name="The Broad Institute Genome Sequencing Center for Infectious Disease"/>
            <person name="Wu L."/>
            <person name="Ma J."/>
        </authorList>
    </citation>
    <scope>NUCLEOTIDE SEQUENCE [LARGE SCALE GENOMIC DNA]</scope>
    <source>
        <strain evidence="6">CCUG 71848</strain>
    </source>
</reference>